<comment type="caution">
    <text evidence="1">The sequence shown here is derived from an EMBL/GenBank/DDBJ whole genome shotgun (WGS) entry which is preliminary data.</text>
</comment>
<organism evidence="1 2">
    <name type="scientific">Lachnellula suecica</name>
    <dbReference type="NCBI Taxonomy" id="602035"/>
    <lineage>
        <taxon>Eukaryota</taxon>
        <taxon>Fungi</taxon>
        <taxon>Dikarya</taxon>
        <taxon>Ascomycota</taxon>
        <taxon>Pezizomycotina</taxon>
        <taxon>Leotiomycetes</taxon>
        <taxon>Helotiales</taxon>
        <taxon>Lachnaceae</taxon>
        <taxon>Lachnellula</taxon>
    </lineage>
</organism>
<dbReference type="AlphaFoldDB" id="A0A8T9BWK0"/>
<name>A0A8T9BWK0_9HELO</name>
<evidence type="ECO:0000313" key="1">
    <source>
        <dbReference type="EMBL" id="TVY53527.1"/>
    </source>
</evidence>
<reference evidence="1 2" key="1">
    <citation type="submission" date="2018-05" db="EMBL/GenBank/DDBJ databases">
        <title>Genome sequencing and assembly of the regulated plant pathogen Lachnellula willkommii and related sister species for the development of diagnostic species identification markers.</title>
        <authorList>
            <person name="Giroux E."/>
            <person name="Bilodeau G."/>
        </authorList>
    </citation>
    <scope>NUCLEOTIDE SEQUENCE [LARGE SCALE GENOMIC DNA]</scope>
    <source>
        <strain evidence="1 2">CBS 268.59</strain>
    </source>
</reference>
<dbReference type="Gene3D" id="3.20.20.150">
    <property type="entry name" value="Divalent-metal-dependent TIM barrel enzymes"/>
    <property type="match status" value="1"/>
</dbReference>
<dbReference type="OrthoDB" id="5360893at2759"/>
<sequence>MEITWPDLEFYANSISTSILSAATKMADLASKNGVTIIALASFQNFEGHLSPLNDRLAKATSWLVVARELGAEYLQMPSTYIRGQNNDRKVISVTKKKSYLIIN</sequence>
<proteinExistence type="predicted"/>
<evidence type="ECO:0000313" key="2">
    <source>
        <dbReference type="Proteomes" id="UP000469558"/>
    </source>
</evidence>
<gene>
    <name evidence="1" type="ORF">LSUE1_G009675</name>
</gene>
<protein>
    <submittedName>
        <fullName evidence="1">Uncharacterized protein</fullName>
    </submittedName>
</protein>
<dbReference type="SUPFAM" id="SSF51658">
    <property type="entry name" value="Xylose isomerase-like"/>
    <property type="match status" value="1"/>
</dbReference>
<feature type="non-terminal residue" evidence="1">
    <location>
        <position position="104"/>
    </location>
</feature>
<keyword evidence="2" id="KW-1185">Reference proteome</keyword>
<dbReference type="InterPro" id="IPR036237">
    <property type="entry name" value="Xyl_isomerase-like_sf"/>
</dbReference>
<dbReference type="EMBL" id="QGMK01003255">
    <property type="protein sequence ID" value="TVY53527.1"/>
    <property type="molecule type" value="Genomic_DNA"/>
</dbReference>
<dbReference type="Proteomes" id="UP000469558">
    <property type="component" value="Unassembled WGS sequence"/>
</dbReference>
<accession>A0A8T9BWK0</accession>